<dbReference type="Proteomes" id="UP000335636">
    <property type="component" value="Unassembled WGS sequence"/>
</dbReference>
<comment type="caution">
    <text evidence="2">The sequence shown here is derived from an EMBL/GenBank/DDBJ whole genome shotgun (WGS) entry which is preliminary data.</text>
</comment>
<feature type="region of interest" description="Disordered" evidence="1">
    <location>
        <begin position="49"/>
        <end position="145"/>
    </location>
</feature>
<evidence type="ECO:0000313" key="2">
    <source>
        <dbReference type="EMBL" id="VTJ62183.1"/>
    </source>
</evidence>
<sequence length="168" mass="17330">MLLKLLRPSGFLADSSAGYTQFTEQGTSDWHRLTLRTLGNLRRASVSCRAQALPGPDQRPGALRGGKLRGAAEPGGPRSRSYLPHEQTAPPAAGQAPRGPSRKPCGHVGRAGSYLQELPALQDPSATAGACVPGRAARAGPEGSGPCRFGSVDCSPCHGAGSRPSRAP</sequence>
<proteinExistence type="predicted"/>
<keyword evidence="3" id="KW-1185">Reference proteome</keyword>
<name>A0A5E4AXH6_MARMO</name>
<reference evidence="2" key="1">
    <citation type="submission" date="2019-04" db="EMBL/GenBank/DDBJ databases">
        <authorList>
            <person name="Alioto T."/>
            <person name="Alioto T."/>
        </authorList>
    </citation>
    <scope>NUCLEOTIDE SEQUENCE [LARGE SCALE GENOMIC DNA]</scope>
</reference>
<accession>A0A5E4AXH6</accession>
<dbReference type="AlphaFoldDB" id="A0A5E4AXH6"/>
<feature type="compositionally biased region" description="Low complexity" evidence="1">
    <location>
        <begin position="89"/>
        <end position="99"/>
    </location>
</feature>
<dbReference type="EMBL" id="CABDUW010000192">
    <property type="protein sequence ID" value="VTJ62183.1"/>
    <property type="molecule type" value="Genomic_DNA"/>
</dbReference>
<gene>
    <name evidence="2" type="ORF">MONAX_5E028503</name>
</gene>
<evidence type="ECO:0000256" key="1">
    <source>
        <dbReference type="SAM" id="MobiDB-lite"/>
    </source>
</evidence>
<protein>
    <submittedName>
        <fullName evidence="2">Uncharacterized protein</fullName>
    </submittedName>
</protein>
<organism evidence="2 3">
    <name type="scientific">Marmota monax</name>
    <name type="common">Woodchuck</name>
    <dbReference type="NCBI Taxonomy" id="9995"/>
    <lineage>
        <taxon>Eukaryota</taxon>
        <taxon>Metazoa</taxon>
        <taxon>Chordata</taxon>
        <taxon>Craniata</taxon>
        <taxon>Vertebrata</taxon>
        <taxon>Euteleostomi</taxon>
        <taxon>Mammalia</taxon>
        <taxon>Eutheria</taxon>
        <taxon>Euarchontoglires</taxon>
        <taxon>Glires</taxon>
        <taxon>Rodentia</taxon>
        <taxon>Sciuromorpha</taxon>
        <taxon>Sciuridae</taxon>
        <taxon>Xerinae</taxon>
        <taxon>Marmotini</taxon>
        <taxon>Marmota</taxon>
    </lineage>
</organism>
<evidence type="ECO:0000313" key="3">
    <source>
        <dbReference type="Proteomes" id="UP000335636"/>
    </source>
</evidence>